<evidence type="ECO:0000256" key="1">
    <source>
        <dbReference type="SAM" id="MobiDB-lite"/>
    </source>
</evidence>
<dbReference type="Proteomes" id="UP001231189">
    <property type="component" value="Unassembled WGS sequence"/>
</dbReference>
<evidence type="ECO:0000313" key="2">
    <source>
        <dbReference type="EMBL" id="KAK1603563.1"/>
    </source>
</evidence>
<dbReference type="AlphaFoldDB" id="A0AAD8QIS9"/>
<name>A0AAD8QIS9_LOLMU</name>
<comment type="caution">
    <text evidence="2">The sequence shown here is derived from an EMBL/GenBank/DDBJ whole genome shotgun (WGS) entry which is preliminary data.</text>
</comment>
<evidence type="ECO:0000313" key="3">
    <source>
        <dbReference type="Proteomes" id="UP001231189"/>
    </source>
</evidence>
<organism evidence="2 3">
    <name type="scientific">Lolium multiflorum</name>
    <name type="common">Italian ryegrass</name>
    <name type="synonym">Lolium perenne subsp. multiflorum</name>
    <dbReference type="NCBI Taxonomy" id="4521"/>
    <lineage>
        <taxon>Eukaryota</taxon>
        <taxon>Viridiplantae</taxon>
        <taxon>Streptophyta</taxon>
        <taxon>Embryophyta</taxon>
        <taxon>Tracheophyta</taxon>
        <taxon>Spermatophyta</taxon>
        <taxon>Magnoliopsida</taxon>
        <taxon>Liliopsida</taxon>
        <taxon>Poales</taxon>
        <taxon>Poaceae</taxon>
        <taxon>BOP clade</taxon>
        <taxon>Pooideae</taxon>
        <taxon>Poodae</taxon>
        <taxon>Poeae</taxon>
        <taxon>Poeae Chloroplast Group 2 (Poeae type)</taxon>
        <taxon>Loliodinae</taxon>
        <taxon>Loliinae</taxon>
        <taxon>Lolium</taxon>
    </lineage>
</organism>
<feature type="region of interest" description="Disordered" evidence="1">
    <location>
        <begin position="1"/>
        <end position="29"/>
    </location>
</feature>
<gene>
    <name evidence="2" type="ORF">QYE76_018422</name>
</gene>
<feature type="compositionally biased region" description="Basic and acidic residues" evidence="1">
    <location>
        <begin position="1"/>
        <end position="10"/>
    </location>
</feature>
<reference evidence="2" key="1">
    <citation type="submission" date="2023-07" db="EMBL/GenBank/DDBJ databases">
        <title>A chromosome-level genome assembly of Lolium multiflorum.</title>
        <authorList>
            <person name="Chen Y."/>
            <person name="Copetti D."/>
            <person name="Kolliker R."/>
            <person name="Studer B."/>
        </authorList>
    </citation>
    <scope>NUCLEOTIDE SEQUENCE</scope>
    <source>
        <strain evidence="2">02402/16</strain>
        <tissue evidence="2">Leaf</tissue>
    </source>
</reference>
<accession>A0AAD8QIS9</accession>
<dbReference type="EMBL" id="JAUUTY010000018">
    <property type="protein sequence ID" value="KAK1603563.1"/>
    <property type="molecule type" value="Genomic_DNA"/>
</dbReference>
<sequence length="167" mass="19145">MASEDVHMADLEATSTDWSSSDSDDSDIDELLNDDETEVMVLLFGLKQTEDRLKLLDQRKGSVMGRMCIPRNRALGHEQLMQDYFAEVPTYPPRLFRRRVAELFNMPIENYAQMKKIYTGRVPPALLTPAAVHRALSHLMDHKAHATKYLAMTPDARMAWFNAFLTK</sequence>
<protein>
    <submittedName>
        <fullName evidence="2">Uncharacterized protein</fullName>
    </submittedName>
</protein>
<proteinExistence type="predicted"/>
<keyword evidence="3" id="KW-1185">Reference proteome</keyword>